<organism evidence="1 2">
    <name type="scientific">Brassica napus</name>
    <name type="common">Rape</name>
    <dbReference type="NCBI Taxonomy" id="3708"/>
    <lineage>
        <taxon>Eukaryota</taxon>
        <taxon>Viridiplantae</taxon>
        <taxon>Streptophyta</taxon>
        <taxon>Embryophyta</taxon>
        <taxon>Tracheophyta</taxon>
        <taxon>Spermatophyta</taxon>
        <taxon>Magnoliopsida</taxon>
        <taxon>eudicotyledons</taxon>
        <taxon>Gunneridae</taxon>
        <taxon>Pentapetalae</taxon>
        <taxon>rosids</taxon>
        <taxon>malvids</taxon>
        <taxon>Brassicales</taxon>
        <taxon>Brassicaceae</taxon>
        <taxon>Brassiceae</taxon>
        <taxon>Brassica</taxon>
    </lineage>
</organism>
<reference evidence="1 2" key="1">
    <citation type="submission" date="2021-05" db="EMBL/GenBank/DDBJ databases">
        <title>Genome Assembly of Synthetic Allotetraploid Brassica napus Reveals Homoeologous Exchanges between Subgenomes.</title>
        <authorList>
            <person name="Davis J.T."/>
        </authorList>
    </citation>
    <scope>NUCLEOTIDE SEQUENCE [LARGE SCALE GENOMIC DNA]</scope>
    <source>
        <strain evidence="2">cv. Da-Ae</strain>
        <tissue evidence="1">Seedling</tissue>
    </source>
</reference>
<comment type="caution">
    <text evidence="1">The sequence shown here is derived from an EMBL/GenBank/DDBJ whole genome shotgun (WGS) entry which is preliminary data.</text>
</comment>
<dbReference type="Proteomes" id="UP000824890">
    <property type="component" value="Unassembled WGS sequence"/>
</dbReference>
<gene>
    <name evidence="1" type="ORF">HID58_056809</name>
</gene>
<sequence>MKSIHCYFEIITDSHGVRWRVQDSHSVRWRVRARTGADGSLPCYSVQVFVSLFRSVDSLRHARGSGGVLIRVVEAYTALASPIKFPGCGGFFSYVAPVKFPEHGGSYRSMAAGFCTLIGSGLLDEFLVGGRWKLSGVKAVLGGLAVEVKKVRSLSAPVWRGESVGDSPVVVEMEMMVRITRRRPTSVFLSWAYGLRCLDFGPSRPFNVVGLRPFR</sequence>
<proteinExistence type="predicted"/>
<accession>A0ABQ8APD2</accession>
<protein>
    <submittedName>
        <fullName evidence="1">Uncharacterized protein</fullName>
    </submittedName>
</protein>
<evidence type="ECO:0000313" key="1">
    <source>
        <dbReference type="EMBL" id="KAH0894380.1"/>
    </source>
</evidence>
<name>A0ABQ8APD2_BRANA</name>
<evidence type="ECO:0000313" key="2">
    <source>
        <dbReference type="Proteomes" id="UP000824890"/>
    </source>
</evidence>
<dbReference type="EMBL" id="JAGKQM010000013">
    <property type="protein sequence ID" value="KAH0894380.1"/>
    <property type="molecule type" value="Genomic_DNA"/>
</dbReference>
<keyword evidence="2" id="KW-1185">Reference proteome</keyword>